<dbReference type="GeneID" id="101496467"/>
<reference evidence="1" key="1">
    <citation type="journal article" date="2013" name="Nat. Biotechnol.">
        <title>Draft genome sequence of chickpea (Cicer arietinum) provides a resource for trait improvement.</title>
        <authorList>
            <person name="Varshney R.K."/>
            <person name="Song C."/>
            <person name="Saxena R.K."/>
            <person name="Azam S."/>
            <person name="Yu S."/>
            <person name="Sharpe A.G."/>
            <person name="Cannon S."/>
            <person name="Baek J."/>
            <person name="Rosen B.D."/>
            <person name="Tar'an B."/>
            <person name="Millan T."/>
            <person name="Zhang X."/>
            <person name="Ramsay L.D."/>
            <person name="Iwata A."/>
            <person name="Wang Y."/>
            <person name="Nelson W."/>
            <person name="Farmer A.D."/>
            <person name="Gaur P.M."/>
            <person name="Soderlund C."/>
            <person name="Penmetsa R.V."/>
            <person name="Xu C."/>
            <person name="Bharti A.K."/>
            <person name="He W."/>
            <person name="Winter P."/>
            <person name="Zhao S."/>
            <person name="Hane J.K."/>
            <person name="Carrasquilla-Garcia N."/>
            <person name="Condie J.A."/>
            <person name="Upadhyaya H.D."/>
            <person name="Luo M.C."/>
            <person name="Thudi M."/>
            <person name="Gowda C.L."/>
            <person name="Singh N.P."/>
            <person name="Lichtenzveig J."/>
            <person name="Gali K.K."/>
            <person name="Rubio J."/>
            <person name="Nadarajan N."/>
            <person name="Dolezel J."/>
            <person name="Bansal K.C."/>
            <person name="Xu X."/>
            <person name="Edwards D."/>
            <person name="Zhang G."/>
            <person name="Kahl G."/>
            <person name="Gil J."/>
            <person name="Singh K.B."/>
            <person name="Datta S.K."/>
            <person name="Jackson S.A."/>
            <person name="Wang J."/>
            <person name="Cook D.R."/>
        </authorList>
    </citation>
    <scope>NUCLEOTIDE SEQUENCE [LARGE SCALE GENOMIC DNA]</scope>
    <source>
        <strain evidence="1">cv. CDC Frontier</strain>
    </source>
</reference>
<dbReference type="FunFam" id="3.30.740.10:FF:000003">
    <property type="entry name" value="Dynein light chain"/>
    <property type="match status" value="1"/>
</dbReference>
<dbReference type="PANTHER" id="PTHR11886:SF37">
    <property type="entry name" value="DYNEIN LIGHT CHAIN"/>
    <property type="match status" value="1"/>
</dbReference>
<accession>A0A1S2YR54</accession>
<dbReference type="Proteomes" id="UP000087171">
    <property type="component" value="Chromosome Ca7"/>
</dbReference>
<dbReference type="GO" id="GO:0005868">
    <property type="term" value="C:cytoplasmic dynein complex"/>
    <property type="evidence" value="ECO:0007669"/>
    <property type="project" value="TreeGrafter"/>
</dbReference>
<dbReference type="PANTHER" id="PTHR11886">
    <property type="entry name" value="DYNEIN LIGHT CHAIN"/>
    <property type="match status" value="1"/>
</dbReference>
<reference evidence="2" key="2">
    <citation type="submission" date="2025-08" db="UniProtKB">
        <authorList>
            <consortium name="RefSeq"/>
        </authorList>
    </citation>
    <scope>IDENTIFICATION</scope>
    <source>
        <tissue evidence="2">Etiolated seedlings</tissue>
    </source>
</reference>
<sequence length="304" mass="34582">MGLHCYSNNWSSLKTFVYIYYTLLNDLLVQSGSTTNYSTSLVVVIPLGNQDKQHMKGFMYIYKGGIGHQRKKDLEHGVEKEKKSSSRSWLQRIRYPTRSYNLEKNGCHNINHHKDLDIEGFVDARNSTSCLELESRGGYVEGRKSVSCIEASSSPATITTTRSRGIIVEEGRKSVSYVETKLANQQKEGKFVEARKSVSQIETLSSVIENLQVKVLVSDMPSFMQVHAFRCARRTYENLEKFSSKHIAHNIKKEFDKAYGPVWHCIVGPNFGSFVTHSTGCFLYFSMENLYILLFKTKVNKALG</sequence>
<dbReference type="SUPFAM" id="SSF54648">
    <property type="entry name" value="DLC"/>
    <property type="match status" value="1"/>
</dbReference>
<gene>
    <name evidence="2" type="primary">LOC101496467</name>
</gene>
<dbReference type="Gene3D" id="3.30.740.10">
    <property type="entry name" value="Protein Inhibitor Of Neuronal Nitric Oxide Synthase"/>
    <property type="match status" value="1"/>
</dbReference>
<dbReference type="CDD" id="cd21452">
    <property type="entry name" value="DLC-like_DYNLL1_DYNLL2"/>
    <property type="match status" value="1"/>
</dbReference>
<dbReference type="SMART" id="SM01375">
    <property type="entry name" value="Dynein_light"/>
    <property type="match status" value="1"/>
</dbReference>
<evidence type="ECO:0000313" key="2">
    <source>
        <dbReference type="RefSeq" id="XP_004508623.1"/>
    </source>
</evidence>
<dbReference type="eggNOG" id="KOG3430">
    <property type="taxonomic scope" value="Eukaryota"/>
</dbReference>
<dbReference type="AlphaFoldDB" id="A0A1S2YR54"/>
<dbReference type="OrthoDB" id="10033309at2759"/>
<dbReference type="Pfam" id="PF01221">
    <property type="entry name" value="Dynein_light"/>
    <property type="match status" value="1"/>
</dbReference>
<dbReference type="GO" id="GO:0045505">
    <property type="term" value="F:dynein intermediate chain binding"/>
    <property type="evidence" value="ECO:0007669"/>
    <property type="project" value="TreeGrafter"/>
</dbReference>
<dbReference type="GO" id="GO:0007017">
    <property type="term" value="P:microtubule-based process"/>
    <property type="evidence" value="ECO:0007669"/>
    <property type="project" value="InterPro"/>
</dbReference>
<keyword evidence="1" id="KW-1185">Reference proteome</keyword>
<dbReference type="InterPro" id="IPR037177">
    <property type="entry name" value="DLC_sf"/>
</dbReference>
<protein>
    <submittedName>
        <fullName evidence="2">Uncharacterized protein LOC101496467</fullName>
    </submittedName>
</protein>
<dbReference type="STRING" id="3827.A0A1S2YR54"/>
<evidence type="ECO:0000313" key="1">
    <source>
        <dbReference type="Proteomes" id="UP000087171"/>
    </source>
</evidence>
<organism evidence="1 2">
    <name type="scientific">Cicer arietinum</name>
    <name type="common">Chickpea</name>
    <name type="synonym">Garbanzo</name>
    <dbReference type="NCBI Taxonomy" id="3827"/>
    <lineage>
        <taxon>Eukaryota</taxon>
        <taxon>Viridiplantae</taxon>
        <taxon>Streptophyta</taxon>
        <taxon>Embryophyta</taxon>
        <taxon>Tracheophyta</taxon>
        <taxon>Spermatophyta</taxon>
        <taxon>Magnoliopsida</taxon>
        <taxon>eudicotyledons</taxon>
        <taxon>Gunneridae</taxon>
        <taxon>Pentapetalae</taxon>
        <taxon>rosids</taxon>
        <taxon>fabids</taxon>
        <taxon>Fabales</taxon>
        <taxon>Fabaceae</taxon>
        <taxon>Papilionoideae</taxon>
        <taxon>50 kb inversion clade</taxon>
        <taxon>NPAAA clade</taxon>
        <taxon>Hologalegina</taxon>
        <taxon>IRL clade</taxon>
        <taxon>Cicereae</taxon>
        <taxon>Cicer</taxon>
    </lineage>
</organism>
<name>A0A1S2YR54_CICAR</name>
<dbReference type="PaxDb" id="3827-XP_004508623.1"/>
<proteinExistence type="predicted"/>
<dbReference type="KEGG" id="cam:101496467"/>
<dbReference type="RefSeq" id="XP_004508623.1">
    <property type="nucleotide sequence ID" value="XM_004508566.3"/>
</dbReference>
<dbReference type="InterPro" id="IPR001372">
    <property type="entry name" value="Dynein_light_chain_typ-1/2"/>
</dbReference>